<reference evidence="1 2" key="1">
    <citation type="submission" date="2024-01" db="EMBL/GenBank/DDBJ databases">
        <title>Genome assemblies of Stephania.</title>
        <authorList>
            <person name="Yang L."/>
        </authorList>
    </citation>
    <scope>NUCLEOTIDE SEQUENCE [LARGE SCALE GENOMIC DNA]</scope>
    <source>
        <strain evidence="1">JXDWG</strain>
        <tissue evidence="1">Leaf</tissue>
    </source>
</reference>
<name>A0AAP0EC65_9MAGN</name>
<protein>
    <submittedName>
        <fullName evidence="1">Uncharacterized protein</fullName>
    </submittedName>
</protein>
<comment type="caution">
    <text evidence="1">The sequence shown here is derived from an EMBL/GenBank/DDBJ whole genome shotgun (WGS) entry which is preliminary data.</text>
</comment>
<accession>A0AAP0EC65</accession>
<evidence type="ECO:0000313" key="1">
    <source>
        <dbReference type="EMBL" id="KAK9088142.1"/>
    </source>
</evidence>
<dbReference type="Proteomes" id="UP001419268">
    <property type="component" value="Unassembled WGS sequence"/>
</dbReference>
<dbReference type="EMBL" id="JBBNAG010000012">
    <property type="protein sequence ID" value="KAK9088142.1"/>
    <property type="molecule type" value="Genomic_DNA"/>
</dbReference>
<sequence length="71" mass="7698">MVMSGGIRTLEYEISEQKRGFVENDQGKEGNEEIQAIQSFESELVDGDSEVSLERSGSSGDVVMVEGVIGE</sequence>
<keyword evidence="2" id="KW-1185">Reference proteome</keyword>
<gene>
    <name evidence="1" type="ORF">Scep_027224</name>
</gene>
<proteinExistence type="predicted"/>
<dbReference type="AlphaFoldDB" id="A0AAP0EC65"/>
<evidence type="ECO:0000313" key="2">
    <source>
        <dbReference type="Proteomes" id="UP001419268"/>
    </source>
</evidence>
<organism evidence="1 2">
    <name type="scientific">Stephania cephalantha</name>
    <dbReference type="NCBI Taxonomy" id="152367"/>
    <lineage>
        <taxon>Eukaryota</taxon>
        <taxon>Viridiplantae</taxon>
        <taxon>Streptophyta</taxon>
        <taxon>Embryophyta</taxon>
        <taxon>Tracheophyta</taxon>
        <taxon>Spermatophyta</taxon>
        <taxon>Magnoliopsida</taxon>
        <taxon>Ranunculales</taxon>
        <taxon>Menispermaceae</taxon>
        <taxon>Menispermoideae</taxon>
        <taxon>Cissampelideae</taxon>
        <taxon>Stephania</taxon>
    </lineage>
</organism>